<protein>
    <submittedName>
        <fullName evidence="3">Tol-pal system-associated acyl-CoA thioesterase</fullName>
    </submittedName>
</protein>
<evidence type="ECO:0000256" key="1">
    <source>
        <dbReference type="ARBA" id="ARBA00005953"/>
    </source>
</evidence>
<dbReference type="AlphaFoldDB" id="A0A4Q9VKL3"/>
<evidence type="ECO:0000256" key="2">
    <source>
        <dbReference type="ARBA" id="ARBA00022801"/>
    </source>
</evidence>
<evidence type="ECO:0000313" key="4">
    <source>
        <dbReference type="Proteomes" id="UP000292781"/>
    </source>
</evidence>
<dbReference type="NCBIfam" id="TIGR02799">
    <property type="entry name" value="thio_ybgC"/>
    <property type="match status" value="1"/>
</dbReference>
<keyword evidence="2" id="KW-0378">Hydrolase</keyword>
<gene>
    <name evidence="3" type="primary">ybgC</name>
    <name evidence="3" type="ORF">EYW49_15080</name>
</gene>
<reference evidence="3 4" key="1">
    <citation type="submission" date="2019-02" db="EMBL/GenBank/DDBJ databases">
        <title>Siculibacillus lacustris gen. nov., sp. nov., a new rosette-forming bacterium isolated from a freshwater crater lake (Lake St. Ana, Romania).</title>
        <authorList>
            <person name="Felfoldi T."/>
            <person name="Marton Z."/>
            <person name="Szabo A."/>
            <person name="Mentes A."/>
            <person name="Boka K."/>
            <person name="Marialigeti K."/>
            <person name="Mathe I."/>
            <person name="Koncz M."/>
            <person name="Schumann P."/>
            <person name="Toth E."/>
        </authorList>
    </citation>
    <scope>NUCLEOTIDE SEQUENCE [LARGE SCALE GENOMIC DNA]</scope>
    <source>
        <strain evidence="3 4">SA-279</strain>
    </source>
</reference>
<dbReference type="InterPro" id="IPR050563">
    <property type="entry name" value="4-hydroxybenzoyl-CoA_TE"/>
</dbReference>
<dbReference type="PANTHER" id="PTHR31793:SF37">
    <property type="entry name" value="ACYL-COA THIOESTER HYDROLASE YBGC"/>
    <property type="match status" value="1"/>
</dbReference>
<accession>A0A4Q9VKL3</accession>
<dbReference type="CDD" id="cd00586">
    <property type="entry name" value="4HBT"/>
    <property type="match status" value="1"/>
</dbReference>
<dbReference type="InterPro" id="IPR029069">
    <property type="entry name" value="HotDog_dom_sf"/>
</dbReference>
<dbReference type="InterPro" id="IPR006684">
    <property type="entry name" value="YbgC/YbaW"/>
</dbReference>
<sequence>MTATLPVSDRPDHRLAVRVYYEDTDAGGIVYHASHVRFFERGRTEYLRALGISQSAMKASEHPLLFAVRRLEIDYLKTAGLDDLLEVATTTREVGGARMILDQVLRRGDEVIATAVVTVVAVGPDGRPHRVPADLRHRFGHPE</sequence>
<dbReference type="Gene3D" id="3.10.129.10">
    <property type="entry name" value="Hotdog Thioesterase"/>
    <property type="match status" value="1"/>
</dbReference>
<comment type="similarity">
    <text evidence="1">Belongs to the 4-hydroxybenzoyl-CoA thioesterase family.</text>
</comment>
<dbReference type="Pfam" id="PF13279">
    <property type="entry name" value="4HBT_2"/>
    <property type="match status" value="1"/>
</dbReference>
<dbReference type="InterPro" id="IPR014166">
    <property type="entry name" value="Tol-Pal_acyl-CoA_thioesterase"/>
</dbReference>
<dbReference type="Proteomes" id="UP000292781">
    <property type="component" value="Unassembled WGS sequence"/>
</dbReference>
<keyword evidence="4" id="KW-1185">Reference proteome</keyword>
<comment type="caution">
    <text evidence="3">The sequence shown here is derived from an EMBL/GenBank/DDBJ whole genome shotgun (WGS) entry which is preliminary data.</text>
</comment>
<dbReference type="PANTHER" id="PTHR31793">
    <property type="entry name" value="4-HYDROXYBENZOYL-COA THIOESTERASE FAMILY MEMBER"/>
    <property type="match status" value="1"/>
</dbReference>
<dbReference type="SUPFAM" id="SSF54637">
    <property type="entry name" value="Thioesterase/thiol ester dehydrase-isomerase"/>
    <property type="match status" value="1"/>
</dbReference>
<dbReference type="GO" id="GO:0047617">
    <property type="term" value="F:fatty acyl-CoA hydrolase activity"/>
    <property type="evidence" value="ECO:0007669"/>
    <property type="project" value="TreeGrafter"/>
</dbReference>
<dbReference type="OrthoDB" id="9808429at2"/>
<dbReference type="NCBIfam" id="TIGR00051">
    <property type="entry name" value="YbgC/FadM family acyl-CoA thioesterase"/>
    <property type="match status" value="1"/>
</dbReference>
<dbReference type="PIRSF" id="PIRSF003230">
    <property type="entry name" value="YbgC"/>
    <property type="match status" value="1"/>
</dbReference>
<evidence type="ECO:0000313" key="3">
    <source>
        <dbReference type="EMBL" id="TBW35937.1"/>
    </source>
</evidence>
<dbReference type="EMBL" id="SJFN01000023">
    <property type="protein sequence ID" value="TBW35937.1"/>
    <property type="molecule type" value="Genomic_DNA"/>
</dbReference>
<organism evidence="3 4">
    <name type="scientific">Siculibacillus lacustris</name>
    <dbReference type="NCBI Taxonomy" id="1549641"/>
    <lineage>
        <taxon>Bacteria</taxon>
        <taxon>Pseudomonadati</taxon>
        <taxon>Pseudomonadota</taxon>
        <taxon>Alphaproteobacteria</taxon>
        <taxon>Hyphomicrobiales</taxon>
        <taxon>Ancalomicrobiaceae</taxon>
        <taxon>Siculibacillus</taxon>
    </lineage>
</organism>
<name>A0A4Q9VKL3_9HYPH</name>
<proteinExistence type="inferred from homology"/>
<dbReference type="RefSeq" id="WP_131310421.1">
    <property type="nucleotide sequence ID" value="NZ_SJFN01000023.1"/>
</dbReference>
<dbReference type="FunFam" id="3.10.129.10:FF:000004">
    <property type="entry name" value="Tol-pal system-associated acyl-CoA thioesterase"/>
    <property type="match status" value="1"/>
</dbReference>